<evidence type="ECO:0000313" key="2">
    <source>
        <dbReference type="Proteomes" id="UP001154282"/>
    </source>
</evidence>
<keyword evidence="2" id="KW-1185">Reference proteome</keyword>
<dbReference type="EMBL" id="CAMGYJ010000006">
    <property type="protein sequence ID" value="CAI0429435.1"/>
    <property type="molecule type" value="Genomic_DNA"/>
</dbReference>
<comment type="caution">
    <text evidence="1">The sequence shown here is derived from an EMBL/GenBank/DDBJ whole genome shotgun (WGS) entry which is preliminary data.</text>
</comment>
<evidence type="ECO:0000313" key="1">
    <source>
        <dbReference type="EMBL" id="CAI0429435.1"/>
    </source>
</evidence>
<dbReference type="AlphaFoldDB" id="A0AAV0L735"/>
<name>A0AAV0L735_9ROSI</name>
<reference evidence="1" key="1">
    <citation type="submission" date="2022-08" db="EMBL/GenBank/DDBJ databases">
        <authorList>
            <person name="Gutierrez-Valencia J."/>
        </authorList>
    </citation>
    <scope>NUCLEOTIDE SEQUENCE</scope>
</reference>
<dbReference type="Proteomes" id="UP001154282">
    <property type="component" value="Unassembled WGS sequence"/>
</dbReference>
<sequence>MSKPPPCGYWCGAYGYYNGAIKTRKTVQPVEVTAEEASLNGASSSRSCTRSLLSTGEQAAAKGHARRVP</sequence>
<gene>
    <name evidence="1" type="ORF">LITE_LOCUS22134</name>
</gene>
<proteinExistence type="predicted"/>
<protein>
    <submittedName>
        <fullName evidence="1">Uncharacterized protein</fullName>
    </submittedName>
</protein>
<accession>A0AAV0L735</accession>
<organism evidence="1 2">
    <name type="scientific">Linum tenue</name>
    <dbReference type="NCBI Taxonomy" id="586396"/>
    <lineage>
        <taxon>Eukaryota</taxon>
        <taxon>Viridiplantae</taxon>
        <taxon>Streptophyta</taxon>
        <taxon>Embryophyta</taxon>
        <taxon>Tracheophyta</taxon>
        <taxon>Spermatophyta</taxon>
        <taxon>Magnoliopsida</taxon>
        <taxon>eudicotyledons</taxon>
        <taxon>Gunneridae</taxon>
        <taxon>Pentapetalae</taxon>
        <taxon>rosids</taxon>
        <taxon>fabids</taxon>
        <taxon>Malpighiales</taxon>
        <taxon>Linaceae</taxon>
        <taxon>Linum</taxon>
    </lineage>
</organism>